<dbReference type="EMBL" id="SNYV01000014">
    <property type="protein sequence ID" value="TDQ77360.1"/>
    <property type="molecule type" value="Genomic_DNA"/>
</dbReference>
<dbReference type="Proteomes" id="UP000295292">
    <property type="component" value="Unassembled WGS sequence"/>
</dbReference>
<protein>
    <submittedName>
        <fullName evidence="1">Uncharacterized protein</fullName>
    </submittedName>
</protein>
<name>A0A4R6WHS3_9SPHI</name>
<sequence>MITIKNDGHHSKAYDNDLSTRTTNHIYLHPGHHSGEFENWMRKIGGVLQINREYSQLKPLLDMIIALLEPSRLFLIPHPSIERFDIKSTVEILLVLNHRQDCNHEKLVERILNVACMKISSVVINIFFDDKWNSETEYEHSYYAAHCRSKFLIFSGSPYRIQELDQAGIKRVQEIITNRFQNQIIKSKAMLAQFEGLYNDHISSDLLYAISLACIKQLYRMVSIPFLLDLPVLNRSYTELRRMATRIIPLVQSFPEKNIELYPIWDNEELDEDTKRDAYLPSFADLQKYFEILKTAFEQKLATLFDNEINQK</sequence>
<evidence type="ECO:0000313" key="1">
    <source>
        <dbReference type="EMBL" id="TDQ77360.1"/>
    </source>
</evidence>
<proteinExistence type="predicted"/>
<comment type="caution">
    <text evidence="1">The sequence shown here is derived from an EMBL/GenBank/DDBJ whole genome shotgun (WGS) entry which is preliminary data.</text>
</comment>
<keyword evidence="2" id="KW-1185">Reference proteome</keyword>
<dbReference type="OrthoDB" id="699834at2"/>
<dbReference type="AlphaFoldDB" id="A0A4R6WHS3"/>
<accession>A0A4R6WHS3</accession>
<gene>
    <name evidence="1" type="ORF">CLV99_2765</name>
</gene>
<dbReference type="RefSeq" id="WP_133584988.1">
    <property type="nucleotide sequence ID" value="NZ_SNYV01000014.1"/>
</dbReference>
<reference evidence="1 2" key="1">
    <citation type="submission" date="2019-03" db="EMBL/GenBank/DDBJ databases">
        <title>Genomic Encyclopedia of Archaeal and Bacterial Type Strains, Phase II (KMG-II): from individual species to whole genera.</title>
        <authorList>
            <person name="Goeker M."/>
        </authorList>
    </citation>
    <scope>NUCLEOTIDE SEQUENCE [LARGE SCALE GENOMIC DNA]</scope>
    <source>
        <strain evidence="1 2">DSM 28353</strain>
    </source>
</reference>
<organism evidence="1 2">
    <name type="scientific">Sphingobacterium yanglingense</name>
    <dbReference type="NCBI Taxonomy" id="1437280"/>
    <lineage>
        <taxon>Bacteria</taxon>
        <taxon>Pseudomonadati</taxon>
        <taxon>Bacteroidota</taxon>
        <taxon>Sphingobacteriia</taxon>
        <taxon>Sphingobacteriales</taxon>
        <taxon>Sphingobacteriaceae</taxon>
        <taxon>Sphingobacterium</taxon>
    </lineage>
</organism>
<evidence type="ECO:0000313" key="2">
    <source>
        <dbReference type="Proteomes" id="UP000295292"/>
    </source>
</evidence>